<organism evidence="2">
    <name type="scientific">Gaeumannomyces tritici (strain R3-111a-1)</name>
    <name type="common">Wheat and barley take-all root rot fungus</name>
    <name type="synonym">Gaeumannomyces graminis var. tritici</name>
    <dbReference type="NCBI Taxonomy" id="644352"/>
    <lineage>
        <taxon>Eukaryota</taxon>
        <taxon>Fungi</taxon>
        <taxon>Dikarya</taxon>
        <taxon>Ascomycota</taxon>
        <taxon>Pezizomycotina</taxon>
        <taxon>Sordariomycetes</taxon>
        <taxon>Sordariomycetidae</taxon>
        <taxon>Magnaporthales</taxon>
        <taxon>Magnaporthaceae</taxon>
        <taxon>Gaeumannomyces</taxon>
    </lineage>
</organism>
<evidence type="ECO:0000256" key="1">
    <source>
        <dbReference type="SAM" id="MobiDB-lite"/>
    </source>
</evidence>
<dbReference type="RefSeq" id="XP_009225182.1">
    <property type="nucleotide sequence ID" value="XM_009226918.1"/>
</dbReference>
<name>J3P6D4_GAET3</name>
<evidence type="ECO:0000313" key="3">
    <source>
        <dbReference type="EnsemblFungi" id="EJT72208"/>
    </source>
</evidence>
<evidence type="ECO:0000313" key="2">
    <source>
        <dbReference type="EMBL" id="EJT72208.1"/>
    </source>
</evidence>
<reference evidence="2" key="3">
    <citation type="submission" date="2010-09" db="EMBL/GenBank/DDBJ databases">
        <title>Annotation of Gaeumannomyces graminis var. tritici R3-111a-1.</title>
        <authorList>
            <consortium name="The Broad Institute Genome Sequencing Platform"/>
            <person name="Ma L.-J."/>
            <person name="Dead R."/>
            <person name="Young S.K."/>
            <person name="Zeng Q."/>
            <person name="Gargeya S."/>
            <person name="Fitzgerald M."/>
            <person name="Haas B."/>
            <person name="Abouelleil A."/>
            <person name="Alvarado L."/>
            <person name="Arachchi H.M."/>
            <person name="Berlin A."/>
            <person name="Brown A."/>
            <person name="Chapman S.B."/>
            <person name="Chen Z."/>
            <person name="Dunbar C."/>
            <person name="Freedman E."/>
            <person name="Gearin G."/>
            <person name="Gellesch M."/>
            <person name="Goldberg J."/>
            <person name="Griggs A."/>
            <person name="Gujja S."/>
            <person name="Heiman D."/>
            <person name="Howarth C."/>
            <person name="Larson L."/>
            <person name="Lui A."/>
            <person name="MacDonald P.J.P."/>
            <person name="Mehta T."/>
            <person name="Montmayeur A."/>
            <person name="Murphy C."/>
            <person name="Neiman D."/>
            <person name="Pearson M."/>
            <person name="Priest M."/>
            <person name="Roberts A."/>
            <person name="Saif S."/>
            <person name="Shea T."/>
            <person name="Shenoy N."/>
            <person name="Sisk P."/>
            <person name="Stolte C."/>
            <person name="Sykes S."/>
            <person name="Yandava C."/>
            <person name="Wortman J."/>
            <person name="Nusbaum C."/>
            <person name="Birren B."/>
        </authorList>
    </citation>
    <scope>NUCLEOTIDE SEQUENCE</scope>
    <source>
        <strain evidence="2">R3-111a-1</strain>
    </source>
</reference>
<reference evidence="4" key="1">
    <citation type="submission" date="2010-07" db="EMBL/GenBank/DDBJ databases">
        <title>The genome sequence of Gaeumannomyces graminis var. tritici strain R3-111a-1.</title>
        <authorList>
            <consortium name="The Broad Institute Genome Sequencing Platform"/>
            <person name="Ma L.-J."/>
            <person name="Dead R."/>
            <person name="Young S."/>
            <person name="Zeng Q."/>
            <person name="Koehrsen M."/>
            <person name="Alvarado L."/>
            <person name="Berlin A."/>
            <person name="Chapman S.B."/>
            <person name="Chen Z."/>
            <person name="Freedman E."/>
            <person name="Gellesch M."/>
            <person name="Goldberg J."/>
            <person name="Griggs A."/>
            <person name="Gujja S."/>
            <person name="Heilman E.R."/>
            <person name="Heiman D."/>
            <person name="Hepburn T."/>
            <person name="Howarth C."/>
            <person name="Jen D."/>
            <person name="Larson L."/>
            <person name="Mehta T."/>
            <person name="Neiman D."/>
            <person name="Pearson M."/>
            <person name="Roberts A."/>
            <person name="Saif S."/>
            <person name="Shea T."/>
            <person name="Shenoy N."/>
            <person name="Sisk P."/>
            <person name="Stolte C."/>
            <person name="Sykes S."/>
            <person name="Walk T."/>
            <person name="White J."/>
            <person name="Yandava C."/>
            <person name="Haas B."/>
            <person name="Nusbaum C."/>
            <person name="Birren B."/>
        </authorList>
    </citation>
    <scope>NUCLEOTIDE SEQUENCE [LARGE SCALE GENOMIC DNA]</scope>
    <source>
        <strain evidence="4">R3-111a-1</strain>
    </source>
</reference>
<dbReference type="EnsemblFungi" id="EJT72208">
    <property type="protein sequence ID" value="EJT72208"/>
    <property type="gene ID" value="GGTG_09075"/>
</dbReference>
<reference evidence="2" key="2">
    <citation type="submission" date="2010-07" db="EMBL/GenBank/DDBJ databases">
        <authorList>
            <consortium name="The Broad Institute Genome Sequencing Platform"/>
            <consortium name="Broad Institute Genome Sequencing Center for Infectious Disease"/>
            <person name="Ma L.-J."/>
            <person name="Dead R."/>
            <person name="Young S."/>
            <person name="Zeng Q."/>
            <person name="Koehrsen M."/>
            <person name="Alvarado L."/>
            <person name="Berlin A."/>
            <person name="Chapman S.B."/>
            <person name="Chen Z."/>
            <person name="Freedman E."/>
            <person name="Gellesch M."/>
            <person name="Goldberg J."/>
            <person name="Griggs A."/>
            <person name="Gujja S."/>
            <person name="Heilman E.R."/>
            <person name="Heiman D."/>
            <person name="Hepburn T."/>
            <person name="Howarth C."/>
            <person name="Jen D."/>
            <person name="Larson L."/>
            <person name="Mehta T."/>
            <person name="Neiman D."/>
            <person name="Pearson M."/>
            <person name="Roberts A."/>
            <person name="Saif S."/>
            <person name="Shea T."/>
            <person name="Shenoy N."/>
            <person name="Sisk P."/>
            <person name="Stolte C."/>
            <person name="Sykes S."/>
            <person name="Walk T."/>
            <person name="White J."/>
            <person name="Yandava C."/>
            <person name="Haas B."/>
            <person name="Nusbaum C."/>
            <person name="Birren B."/>
        </authorList>
    </citation>
    <scope>NUCLEOTIDE SEQUENCE</scope>
    <source>
        <strain evidence="2">R3-111a-1</strain>
    </source>
</reference>
<dbReference type="Proteomes" id="UP000006039">
    <property type="component" value="Unassembled WGS sequence"/>
</dbReference>
<accession>J3P6D4</accession>
<proteinExistence type="predicted"/>
<dbReference type="HOGENOM" id="CLU_2306343_0_0_1"/>
<evidence type="ECO:0000313" key="4">
    <source>
        <dbReference type="Proteomes" id="UP000006039"/>
    </source>
</evidence>
<protein>
    <submittedName>
        <fullName evidence="2 3">Uncharacterized protein</fullName>
    </submittedName>
</protein>
<dbReference type="AlphaFoldDB" id="J3P6D4"/>
<dbReference type="EMBL" id="GL385399">
    <property type="protein sequence ID" value="EJT72208.1"/>
    <property type="molecule type" value="Genomic_DNA"/>
</dbReference>
<dbReference type="GeneID" id="20349533"/>
<reference evidence="3" key="5">
    <citation type="submission" date="2018-04" db="UniProtKB">
        <authorList>
            <consortium name="EnsemblFungi"/>
        </authorList>
    </citation>
    <scope>IDENTIFICATION</scope>
    <source>
        <strain evidence="3">R3-111a-1</strain>
    </source>
</reference>
<dbReference type="VEuPathDB" id="FungiDB:GGTG_09075"/>
<gene>
    <name evidence="3" type="primary">20349533</name>
    <name evidence="2" type="ORF">GGTG_09075</name>
</gene>
<reference evidence="3" key="4">
    <citation type="journal article" date="2015" name="G3 (Bethesda)">
        <title>Genome sequences of three phytopathogenic species of the Magnaporthaceae family of fungi.</title>
        <authorList>
            <person name="Okagaki L.H."/>
            <person name="Nunes C.C."/>
            <person name="Sailsbery J."/>
            <person name="Clay B."/>
            <person name="Brown D."/>
            <person name="John T."/>
            <person name="Oh Y."/>
            <person name="Young N."/>
            <person name="Fitzgerald M."/>
            <person name="Haas B.J."/>
            <person name="Zeng Q."/>
            <person name="Young S."/>
            <person name="Adiconis X."/>
            <person name="Fan L."/>
            <person name="Levin J.Z."/>
            <person name="Mitchell T.K."/>
            <person name="Okubara P.A."/>
            <person name="Farman M.L."/>
            <person name="Kohn L.M."/>
            <person name="Birren B."/>
            <person name="Ma L.-J."/>
            <person name="Dean R.A."/>
        </authorList>
    </citation>
    <scope>NUCLEOTIDE SEQUENCE</scope>
    <source>
        <strain evidence="3">R3-111a-1</strain>
    </source>
</reference>
<feature type="region of interest" description="Disordered" evidence="1">
    <location>
        <begin position="1"/>
        <end position="37"/>
    </location>
</feature>
<keyword evidence="4" id="KW-1185">Reference proteome</keyword>
<sequence>MRSGWTTAPPPLSGTQKQIALGPLPRRSADPAGGAALDKEGAIASGMKIPHRVVLWSEFPAADQLDPTCPTNSLSGSRPRPLIARLPPSAKATMKLITTG</sequence>